<protein>
    <recommendedName>
        <fullName evidence="1">DUF6908 domain-containing protein</fullName>
    </recommendedName>
</protein>
<dbReference type="EMBL" id="NTUS01000026">
    <property type="protein sequence ID" value="PFB07989.1"/>
    <property type="molecule type" value="Genomic_DNA"/>
</dbReference>
<evidence type="ECO:0000313" key="3">
    <source>
        <dbReference type="Proteomes" id="UP000220397"/>
    </source>
</evidence>
<feature type="domain" description="DUF6908" evidence="1">
    <location>
        <begin position="13"/>
        <end position="119"/>
    </location>
</feature>
<dbReference type="RefSeq" id="WP_098368844.1">
    <property type="nucleotide sequence ID" value="NZ_JARSYC010000018.1"/>
</dbReference>
<organism evidence="2 3">
    <name type="scientific">Bacillus thuringiensis</name>
    <dbReference type="NCBI Taxonomy" id="1428"/>
    <lineage>
        <taxon>Bacteria</taxon>
        <taxon>Bacillati</taxon>
        <taxon>Bacillota</taxon>
        <taxon>Bacilli</taxon>
        <taxon>Bacillales</taxon>
        <taxon>Bacillaceae</taxon>
        <taxon>Bacillus</taxon>
        <taxon>Bacillus cereus group</taxon>
    </lineage>
</organism>
<evidence type="ECO:0000313" key="2">
    <source>
        <dbReference type="EMBL" id="PFB07989.1"/>
    </source>
</evidence>
<accession>A0A9X6Z5K0</accession>
<dbReference type="Pfam" id="PF21849">
    <property type="entry name" value="DUF6908"/>
    <property type="match status" value="1"/>
</dbReference>
<reference evidence="2 3" key="1">
    <citation type="submission" date="2017-09" db="EMBL/GenBank/DDBJ databases">
        <title>Large-scale bioinformatics analysis of Bacillus genomes uncovers conserved roles of natural products in bacterial physiology.</title>
        <authorList>
            <consortium name="Agbiome Team Llc"/>
            <person name="Bleich R.M."/>
            <person name="Kirk G.J."/>
            <person name="Santa Maria K.C."/>
            <person name="Allen S.E."/>
            <person name="Farag S."/>
            <person name="Shank E.A."/>
            <person name="Bowers A."/>
        </authorList>
    </citation>
    <scope>NUCLEOTIDE SEQUENCE [LARGE SCALE GENOMIC DNA]</scope>
    <source>
        <strain evidence="2 3">AFS015413</strain>
    </source>
</reference>
<name>A0A9X6Z5K0_BACTU</name>
<gene>
    <name evidence="2" type="ORF">CN398_09685</name>
</gene>
<evidence type="ECO:0000259" key="1">
    <source>
        <dbReference type="Pfam" id="PF21849"/>
    </source>
</evidence>
<dbReference type="Proteomes" id="UP000220397">
    <property type="component" value="Unassembled WGS sequence"/>
</dbReference>
<dbReference type="AlphaFoldDB" id="A0A9X6Z5K0"/>
<sequence>MNFEFKAFRKVMEKIIVKHGRTSVEEFFKKDEVSIRIVQDSFLPFVVEKAGDMLFIGFYRKQNGDLISDPVFVFQVKNNIWYPIRLEQAMGDTMFGMFDEDGSYLYKRHTTKSVKSFATDCSKEWKIYFLDED</sequence>
<comment type="caution">
    <text evidence="2">The sequence shown here is derived from an EMBL/GenBank/DDBJ whole genome shotgun (WGS) entry which is preliminary data.</text>
</comment>
<dbReference type="InterPro" id="IPR054203">
    <property type="entry name" value="DUF6908"/>
</dbReference>
<proteinExistence type="predicted"/>